<proteinExistence type="predicted"/>
<accession>A0A1C2I936</accession>
<keyword evidence="6" id="KW-1185">Reference proteome</keyword>
<dbReference type="InterPro" id="IPR005094">
    <property type="entry name" value="Endonuclease_MobA/VirD2"/>
</dbReference>
<feature type="region of interest" description="Disordered" evidence="1">
    <location>
        <begin position="1"/>
        <end position="23"/>
    </location>
</feature>
<gene>
    <name evidence="4" type="ORF">A6M23_05160</name>
    <name evidence="3" type="ORF">A6P07_09710</name>
</gene>
<dbReference type="STRING" id="930.GCA_002079865_01463"/>
<protein>
    <submittedName>
        <fullName evidence="3">Type VI secretion protein</fullName>
    </submittedName>
</protein>
<feature type="compositionally biased region" description="Basic and acidic residues" evidence="1">
    <location>
        <begin position="473"/>
        <end position="484"/>
    </location>
</feature>
<dbReference type="Pfam" id="PF11843">
    <property type="entry name" value="DUF3363"/>
    <property type="match status" value="1"/>
</dbReference>
<feature type="compositionally biased region" description="Basic residues" evidence="1">
    <location>
        <begin position="494"/>
        <end position="504"/>
    </location>
</feature>
<evidence type="ECO:0000313" key="6">
    <source>
        <dbReference type="Proteomes" id="UP000095008"/>
    </source>
</evidence>
<dbReference type="EMBL" id="LWSA01000142">
    <property type="protein sequence ID" value="OCX72467.1"/>
    <property type="molecule type" value="Genomic_DNA"/>
</dbReference>
<dbReference type="InterPro" id="IPR021795">
    <property type="entry name" value="DUF3363"/>
</dbReference>
<organism evidence="3 5">
    <name type="scientific">Acidithiobacillus thiooxidans</name>
    <name type="common">Thiobacillus thiooxidans</name>
    <dbReference type="NCBI Taxonomy" id="930"/>
    <lineage>
        <taxon>Bacteria</taxon>
        <taxon>Pseudomonadati</taxon>
        <taxon>Pseudomonadota</taxon>
        <taxon>Acidithiobacillia</taxon>
        <taxon>Acidithiobacillales</taxon>
        <taxon>Acidithiobacillaceae</taxon>
        <taxon>Acidithiobacillus</taxon>
    </lineage>
</organism>
<feature type="region of interest" description="Disordered" evidence="1">
    <location>
        <begin position="473"/>
        <end position="510"/>
    </location>
</feature>
<dbReference type="Proteomes" id="UP000095008">
    <property type="component" value="Unassembled WGS sequence"/>
</dbReference>
<reference evidence="3 5" key="1">
    <citation type="journal article" date="2016" name="Int. J. Mol. Sci.">
        <title>Comparative genomics of the extreme acidophile Acidithiobacillus thiooxidans reveals intraspecific divergence and niche adaptation.</title>
        <authorList>
            <person name="Zhang X."/>
            <person name="Feng X."/>
            <person name="Tao J."/>
            <person name="Ma L."/>
            <person name="Xiao Y."/>
            <person name="Liang Y."/>
            <person name="Liu X."/>
            <person name="Yin H."/>
        </authorList>
    </citation>
    <scope>NUCLEOTIDE SEQUENCE [LARGE SCALE GENOMIC DNA]</scope>
    <source>
        <strain evidence="3 5">A02</strain>
        <strain evidence="4">DXS-W</strain>
    </source>
</reference>
<name>A0A1C2I936_ACITH</name>
<evidence type="ECO:0000313" key="5">
    <source>
        <dbReference type="Proteomes" id="UP000094893"/>
    </source>
</evidence>
<feature type="domain" description="MobA/VirD2-like nuclease" evidence="2">
    <location>
        <begin position="96"/>
        <end position="195"/>
    </location>
</feature>
<dbReference type="Pfam" id="PF03432">
    <property type="entry name" value="Relaxase"/>
    <property type="match status" value="1"/>
</dbReference>
<sequence length="510" mass="58370">MEDRIEAIKRISPGKAPSGRNRASAAVVHNRVQRARHPGGFKAPKLRSLLPRFGVTMPHRPATRGPALRAAARRCTVKVNYTKNRKPDQWEAHGRYLEREEVQKTENGEKIQAHGFNAETDMVSMPATLNHWQIADDPHLFKVILAPEDPMDAASLRSYTRDFMRRMSSEMGKDLEWAAIDHHNTSHPHVHLLIRGKNNLQIEPDMIRRGMRAISSDILTEKMGYRTEMDVLRARELEITARRFTQLDRDIQSRAKRDVDSDYAYVQEPMVAEGTPKEMMERRLRQSRLEALTQIGVADKVAPVVWRLEPGWDKALKELQILQTRSKMLSEARALMTEPRCVPQVTKLHAGERLVGRILGTGLDEQNERSYLLIEGTDNRAHIVYQTASMQRARSEQKLGLRHLVALTGLDRGVGVEDYGAIIPDSRWHSTPIPEKALDDELDYQKKMKVEDSQAPTTGFAAYWHRKLLERKKVREQERGRAENQKTIPDNAKRRSPARTKNKSRGGIDE</sequence>
<comment type="caution">
    <text evidence="3">The sequence shown here is derived from an EMBL/GenBank/DDBJ whole genome shotgun (WGS) entry which is preliminary data.</text>
</comment>
<evidence type="ECO:0000313" key="4">
    <source>
        <dbReference type="EMBL" id="OCX74757.1"/>
    </source>
</evidence>
<dbReference type="AlphaFoldDB" id="A0A1C2I936"/>
<dbReference type="Proteomes" id="UP000094893">
    <property type="component" value="Unassembled WGS sequence"/>
</dbReference>
<evidence type="ECO:0000259" key="2">
    <source>
        <dbReference type="Pfam" id="PF03432"/>
    </source>
</evidence>
<evidence type="ECO:0000313" key="3">
    <source>
        <dbReference type="EMBL" id="OCX72467.1"/>
    </source>
</evidence>
<evidence type="ECO:0000256" key="1">
    <source>
        <dbReference type="SAM" id="MobiDB-lite"/>
    </source>
</evidence>
<dbReference type="EMBL" id="LWRY01000032">
    <property type="protein sequence ID" value="OCX74757.1"/>
    <property type="molecule type" value="Genomic_DNA"/>
</dbReference>